<evidence type="ECO:0000313" key="3">
    <source>
        <dbReference type="Proteomes" id="UP000261560"/>
    </source>
</evidence>
<name>A0A3B3DEK2_ORYME</name>
<proteinExistence type="predicted"/>
<reference evidence="2" key="1">
    <citation type="submission" date="2025-08" db="UniProtKB">
        <authorList>
            <consortium name="Ensembl"/>
        </authorList>
    </citation>
    <scope>IDENTIFICATION</scope>
</reference>
<dbReference type="PaxDb" id="30732-ENSOMEP00000027914"/>
<dbReference type="RefSeq" id="XP_024127319.1">
    <property type="nucleotide sequence ID" value="XM_024271551.2"/>
</dbReference>
<dbReference type="InterPro" id="IPR043408">
    <property type="entry name" value="IQCK"/>
</dbReference>
<dbReference type="PANTHER" id="PTHR34927">
    <property type="entry name" value="IQ DOMAIN-CONTAINING PROTEIN K"/>
    <property type="match status" value="1"/>
</dbReference>
<dbReference type="PANTHER" id="PTHR34927:SF1">
    <property type="entry name" value="IQ DOMAIN-CONTAINING PROTEIN K"/>
    <property type="match status" value="1"/>
</dbReference>
<protein>
    <submittedName>
        <fullName evidence="2">IQ motif containing K</fullName>
    </submittedName>
</protein>
<accession>A0A3B3DEK2</accession>
<feature type="compositionally biased region" description="Basic residues" evidence="1">
    <location>
        <begin position="1"/>
        <end position="14"/>
    </location>
</feature>
<feature type="compositionally biased region" description="Polar residues" evidence="1">
    <location>
        <begin position="26"/>
        <end position="38"/>
    </location>
</feature>
<organism evidence="2 3">
    <name type="scientific">Oryzias melastigma</name>
    <name type="common">Marine medaka</name>
    <dbReference type="NCBI Taxonomy" id="30732"/>
    <lineage>
        <taxon>Eukaryota</taxon>
        <taxon>Metazoa</taxon>
        <taxon>Chordata</taxon>
        <taxon>Craniata</taxon>
        <taxon>Vertebrata</taxon>
        <taxon>Euteleostomi</taxon>
        <taxon>Actinopterygii</taxon>
        <taxon>Neopterygii</taxon>
        <taxon>Teleostei</taxon>
        <taxon>Neoteleostei</taxon>
        <taxon>Acanthomorphata</taxon>
        <taxon>Ovalentaria</taxon>
        <taxon>Atherinomorphae</taxon>
        <taxon>Beloniformes</taxon>
        <taxon>Adrianichthyidae</taxon>
        <taxon>Oryziinae</taxon>
        <taxon>Oryzias</taxon>
    </lineage>
</organism>
<keyword evidence="3" id="KW-1185">Reference proteome</keyword>
<dbReference type="CDD" id="cd23767">
    <property type="entry name" value="IQCD"/>
    <property type="match status" value="1"/>
</dbReference>
<dbReference type="PROSITE" id="PS50096">
    <property type="entry name" value="IQ"/>
    <property type="match status" value="1"/>
</dbReference>
<reference evidence="2" key="2">
    <citation type="submission" date="2025-09" db="UniProtKB">
        <authorList>
            <consortium name="Ensembl"/>
        </authorList>
    </citation>
    <scope>IDENTIFICATION</scope>
</reference>
<dbReference type="AlphaFoldDB" id="A0A3B3DEK2"/>
<evidence type="ECO:0000256" key="1">
    <source>
        <dbReference type="SAM" id="MobiDB-lite"/>
    </source>
</evidence>
<dbReference type="GeneTree" id="ENSGT00940000168750"/>
<feature type="compositionally biased region" description="Basic and acidic residues" evidence="1">
    <location>
        <begin position="15"/>
        <end position="25"/>
    </location>
</feature>
<evidence type="ECO:0000313" key="2">
    <source>
        <dbReference type="Ensembl" id="ENSOMEP00000027914.1"/>
    </source>
</evidence>
<dbReference type="CTD" id="124152"/>
<dbReference type="Ensembl" id="ENSOMET00000000748.1">
    <property type="protein sequence ID" value="ENSOMEP00000027914.1"/>
    <property type="gene ID" value="ENSOMEG00000010649.1"/>
</dbReference>
<feature type="region of interest" description="Disordered" evidence="1">
    <location>
        <begin position="1"/>
        <end position="44"/>
    </location>
</feature>
<dbReference type="STRING" id="30732.ENSOMEP00000027914"/>
<dbReference type="GeneID" id="112146005"/>
<sequence length="270" mass="30863">MGKKTRVNKNIRQKVCKDSEAEQRRPSSVQLADSTSNNDDQEAMSGKTLLPSEADQTLLSHPVLAVLETTIFPVLLPGLEALLKEARKRGCYKRKFTSFLPRDFLTEWLYNHNPCRRGQVPVKFHDIPFVKDWLSVHPRPPIPLFLQLSKAQAALLIQAFWRGYKIRARPDVQELRRWQTELKEKRDIAKIVKQFWAQQERRVGLATSDFPESPVPSNSDVSIQVVSPTPQSSEAHTPICHLTPEAAERGDLTLRAVLLILFERTSLPER</sequence>
<dbReference type="CDD" id="cd22969">
    <property type="entry name" value="DD_IQCK"/>
    <property type="match status" value="1"/>
</dbReference>
<dbReference type="Proteomes" id="UP000261560">
    <property type="component" value="Unplaced"/>
</dbReference>